<evidence type="ECO:0000313" key="2">
    <source>
        <dbReference type="EMBL" id="RDB36796.1"/>
    </source>
</evidence>
<accession>A0A369L022</accession>
<sequence>MSFFKYAGFLSAITVSTAAFAEGSATNLDLLGSVGFTQTTNSSSEAPKYNGYNLGASALFAVSDTALGSPVVGGGVNFAHTFKDDFSLIKLSLLGHAGFKFKATNELAIFALGNIGYSPVLFSRNSKTSKNSDFYFKNYSYGASLIGMYKVMPEISVGAGATYNFNYNKDQFDNANRWNELSANVYVAYSL</sequence>
<proteinExistence type="predicted"/>
<gene>
    <name evidence="2" type="ORF">DCC88_03215</name>
</gene>
<feature type="signal peptide" evidence="1">
    <location>
        <begin position="1"/>
        <end position="21"/>
    </location>
</feature>
<organism evidence="2 3">
    <name type="scientific">Spirobacillus cienkowskii</name>
    <dbReference type="NCBI Taxonomy" id="495820"/>
    <lineage>
        <taxon>Bacteria</taxon>
        <taxon>Pseudomonadati</taxon>
        <taxon>Bdellovibrionota</taxon>
        <taxon>Oligoflexia</taxon>
        <taxon>Silvanigrellales</taxon>
        <taxon>Spirobacillus</taxon>
    </lineage>
</organism>
<keyword evidence="3" id="KW-1185">Reference proteome</keyword>
<dbReference type="EMBL" id="QOVW01000025">
    <property type="protein sequence ID" value="RDB36796.1"/>
    <property type="molecule type" value="Genomic_DNA"/>
</dbReference>
<comment type="caution">
    <text evidence="2">The sequence shown here is derived from an EMBL/GenBank/DDBJ whole genome shotgun (WGS) entry which is preliminary data.</text>
</comment>
<evidence type="ECO:0000256" key="1">
    <source>
        <dbReference type="SAM" id="SignalP"/>
    </source>
</evidence>
<evidence type="ECO:0000313" key="3">
    <source>
        <dbReference type="Proteomes" id="UP000253934"/>
    </source>
</evidence>
<protein>
    <recommendedName>
        <fullName evidence="4">Outer membrane protein beta-barrel domain-containing protein</fullName>
    </recommendedName>
</protein>
<reference evidence="2" key="1">
    <citation type="submission" date="2018-04" db="EMBL/GenBank/DDBJ databases">
        <title>Draft genome sequence of the Candidatus Spirobacillus cienkowskii, a pathogen of freshwater Daphnia species, reconstructed from hemolymph metagenomic reads.</title>
        <authorList>
            <person name="Bresciani L."/>
            <person name="Lemos L.N."/>
            <person name="Wale N."/>
            <person name="Lin J.Y."/>
            <person name="Fernandes G.R."/>
            <person name="Duffy M.A."/>
            <person name="Rodrigues J.M."/>
        </authorList>
    </citation>
    <scope>NUCLEOTIDE SEQUENCE [LARGE SCALE GENOMIC DNA]</scope>
    <source>
        <strain evidence="2">Binning01</strain>
    </source>
</reference>
<dbReference type="Proteomes" id="UP000253934">
    <property type="component" value="Unassembled WGS sequence"/>
</dbReference>
<name>A0A369L022_9BACT</name>
<dbReference type="AlphaFoldDB" id="A0A369L022"/>
<evidence type="ECO:0008006" key="4">
    <source>
        <dbReference type="Google" id="ProtNLM"/>
    </source>
</evidence>
<keyword evidence="1" id="KW-0732">Signal</keyword>
<feature type="chain" id="PRO_5017076658" description="Outer membrane protein beta-barrel domain-containing protein" evidence="1">
    <location>
        <begin position="22"/>
        <end position="191"/>
    </location>
</feature>